<keyword evidence="3" id="KW-1185">Reference proteome</keyword>
<evidence type="ECO:0000313" key="3">
    <source>
        <dbReference type="Proteomes" id="UP000255355"/>
    </source>
</evidence>
<comment type="caution">
    <text evidence="2">The sequence shown here is derived from an EMBL/GenBank/DDBJ whole genome shotgun (WGS) entry which is preliminary data.</text>
</comment>
<evidence type="ECO:0000313" key="2">
    <source>
        <dbReference type="EMBL" id="RDI55204.1"/>
    </source>
</evidence>
<dbReference type="Pfam" id="PF14333">
    <property type="entry name" value="DUF4389"/>
    <property type="match status" value="2"/>
</dbReference>
<accession>A0A370HD92</accession>
<keyword evidence="1" id="KW-0812">Transmembrane</keyword>
<feature type="transmembrane region" description="Helical" evidence="1">
    <location>
        <begin position="30"/>
        <end position="60"/>
    </location>
</feature>
<dbReference type="OrthoDB" id="156718at2"/>
<feature type="transmembrane region" description="Helical" evidence="1">
    <location>
        <begin position="126"/>
        <end position="148"/>
    </location>
</feature>
<dbReference type="AlphaFoldDB" id="A0A370HD92"/>
<name>A0A370HD92_9NOCA</name>
<gene>
    <name evidence="2" type="ORF">DFR68_10136</name>
</gene>
<dbReference type="Proteomes" id="UP000255355">
    <property type="component" value="Unassembled WGS sequence"/>
</dbReference>
<sequence length="226" mass="25602">MNPEGSPGYPVAVRGELDESLSRWLWLVKWLLAIPHFIVLFFLWIAFVVLTVVAGVAILFTGRYPRALFDFNVGVMRWSWRVQFYSYAALGTDRYPPFTLRPTDYPADLQVDYPERLSRGLVLVKWWLLAIPHYLVVGAMIGGGVSFGKENDNTTVPLLGVLVLIAAVALLFTARYPRRLFDFVVGINRWLYRVLAYAALMRDEYPPFRLDQGPSEPGEGTRAAAS</sequence>
<reference evidence="2 3" key="1">
    <citation type="submission" date="2018-07" db="EMBL/GenBank/DDBJ databases">
        <title>Genomic Encyclopedia of Type Strains, Phase IV (KMG-IV): sequencing the most valuable type-strain genomes for metagenomic binning, comparative biology and taxonomic classification.</title>
        <authorList>
            <person name="Goeker M."/>
        </authorList>
    </citation>
    <scope>NUCLEOTIDE SEQUENCE [LARGE SCALE GENOMIC DNA]</scope>
    <source>
        <strain evidence="2 3">DSM 44952</strain>
    </source>
</reference>
<dbReference type="STRING" id="1210089.GCA_001613165_02052"/>
<organism evidence="2 3">
    <name type="scientific">Nocardia mexicana</name>
    <dbReference type="NCBI Taxonomy" id="279262"/>
    <lineage>
        <taxon>Bacteria</taxon>
        <taxon>Bacillati</taxon>
        <taxon>Actinomycetota</taxon>
        <taxon>Actinomycetes</taxon>
        <taxon>Mycobacteriales</taxon>
        <taxon>Nocardiaceae</taxon>
        <taxon>Nocardia</taxon>
    </lineage>
</organism>
<proteinExistence type="predicted"/>
<keyword evidence="1" id="KW-1133">Transmembrane helix</keyword>
<dbReference type="InterPro" id="IPR025498">
    <property type="entry name" value="DUF4389"/>
</dbReference>
<dbReference type="EMBL" id="QQAZ01000001">
    <property type="protein sequence ID" value="RDI55204.1"/>
    <property type="molecule type" value="Genomic_DNA"/>
</dbReference>
<protein>
    <submittedName>
        <fullName evidence="2">Uncharacterized protein DUF4389</fullName>
    </submittedName>
</protein>
<feature type="transmembrane region" description="Helical" evidence="1">
    <location>
        <begin position="154"/>
        <end position="173"/>
    </location>
</feature>
<keyword evidence="1" id="KW-0472">Membrane</keyword>
<evidence type="ECO:0000256" key="1">
    <source>
        <dbReference type="SAM" id="Phobius"/>
    </source>
</evidence>